<dbReference type="STRING" id="1416806.CAL12_07175"/>
<name>A0A1W6YHV3_9BORD</name>
<proteinExistence type="predicted"/>
<dbReference type="AlphaFoldDB" id="A0A1W6YHV3"/>
<dbReference type="Gene3D" id="3.30.428.10">
    <property type="entry name" value="HIT-like"/>
    <property type="match status" value="1"/>
</dbReference>
<sequence length="164" mass="18350">MAVEVFSFHGGSVSSPTTTLCDRADGGHLIVYPGRPVWERSELSPQELVHWSYLVAATGRAMLDVLPQLEGGCVNYWEAGNWSLNDAALPPGPKDVQACRRVHHHIFGRSRHAKDPDWQWGEAPGFPAYLRKKTWAQRFSPLTDDECRALAIRIAQLLERYLGG</sequence>
<keyword evidence="2" id="KW-1185">Reference proteome</keyword>
<dbReference type="OrthoDB" id="8812695at2"/>
<dbReference type="KEGG" id="bgv:CAL12_07175"/>
<dbReference type="RefSeq" id="WP_086063863.1">
    <property type="nucleotide sequence ID" value="NZ_CP021108.1"/>
</dbReference>
<evidence type="ECO:0000313" key="1">
    <source>
        <dbReference type="EMBL" id="ARP80640.1"/>
    </source>
</evidence>
<dbReference type="Proteomes" id="UP000194151">
    <property type="component" value="Chromosome"/>
</dbReference>
<protein>
    <submittedName>
        <fullName evidence="1">Uncharacterized protein</fullName>
    </submittedName>
</protein>
<evidence type="ECO:0000313" key="2">
    <source>
        <dbReference type="Proteomes" id="UP000194151"/>
    </source>
</evidence>
<dbReference type="InterPro" id="IPR036265">
    <property type="entry name" value="HIT-like_sf"/>
</dbReference>
<gene>
    <name evidence="1" type="ORF">CAL12_07175</name>
</gene>
<dbReference type="SUPFAM" id="SSF54197">
    <property type="entry name" value="HIT-like"/>
    <property type="match status" value="1"/>
</dbReference>
<reference evidence="1 2" key="1">
    <citation type="submission" date="2017-05" db="EMBL/GenBank/DDBJ databases">
        <title>Complete and WGS of Bordetella genogroups.</title>
        <authorList>
            <person name="Spilker T."/>
            <person name="LiPuma J."/>
        </authorList>
    </citation>
    <scope>NUCLEOTIDE SEQUENCE [LARGE SCALE GENOMIC DNA]</scope>
    <source>
        <strain evidence="1 2">AU19157</strain>
    </source>
</reference>
<organism evidence="1 2">
    <name type="scientific">Bordetella genomosp. 8</name>
    <dbReference type="NCBI Taxonomy" id="1416806"/>
    <lineage>
        <taxon>Bacteria</taxon>
        <taxon>Pseudomonadati</taxon>
        <taxon>Pseudomonadota</taxon>
        <taxon>Betaproteobacteria</taxon>
        <taxon>Burkholderiales</taxon>
        <taxon>Alcaligenaceae</taxon>
        <taxon>Bordetella</taxon>
    </lineage>
</organism>
<accession>A0A1W6YHV3</accession>
<dbReference type="EMBL" id="CP021108">
    <property type="protein sequence ID" value="ARP80640.1"/>
    <property type="molecule type" value="Genomic_DNA"/>
</dbReference>